<evidence type="ECO:0000259" key="5">
    <source>
        <dbReference type="PROSITE" id="PS50977"/>
    </source>
</evidence>
<evidence type="ECO:0000256" key="4">
    <source>
        <dbReference type="PROSITE-ProRule" id="PRU00335"/>
    </source>
</evidence>
<evidence type="ECO:0000256" key="2">
    <source>
        <dbReference type="ARBA" id="ARBA00023125"/>
    </source>
</evidence>
<dbReference type="PANTHER" id="PTHR30055:SF148">
    <property type="entry name" value="TETR-FAMILY TRANSCRIPTIONAL REGULATOR"/>
    <property type="match status" value="1"/>
</dbReference>
<dbReference type="Proteomes" id="UP000275401">
    <property type="component" value="Unassembled WGS sequence"/>
</dbReference>
<dbReference type="EMBL" id="RIBZ01000084">
    <property type="protein sequence ID" value="RNG34192.1"/>
    <property type="molecule type" value="Genomic_DNA"/>
</dbReference>
<keyword evidence="7" id="KW-1185">Reference proteome</keyword>
<protein>
    <submittedName>
        <fullName evidence="6">TetR family transcriptional regulator</fullName>
    </submittedName>
</protein>
<evidence type="ECO:0000313" key="7">
    <source>
        <dbReference type="Proteomes" id="UP000275401"/>
    </source>
</evidence>
<dbReference type="RefSeq" id="WP_123098935.1">
    <property type="nucleotide sequence ID" value="NZ_RIBZ01000084.1"/>
</dbReference>
<dbReference type="InterPro" id="IPR011075">
    <property type="entry name" value="TetR_C"/>
</dbReference>
<keyword evidence="1" id="KW-0805">Transcription regulation</keyword>
<dbReference type="InterPro" id="IPR036271">
    <property type="entry name" value="Tet_transcr_reg_TetR-rel_C_sf"/>
</dbReference>
<dbReference type="InterPro" id="IPR050109">
    <property type="entry name" value="HTH-type_TetR-like_transc_reg"/>
</dbReference>
<dbReference type="Pfam" id="PF16859">
    <property type="entry name" value="TetR_C_11"/>
    <property type="match status" value="1"/>
</dbReference>
<evidence type="ECO:0000256" key="3">
    <source>
        <dbReference type="ARBA" id="ARBA00023163"/>
    </source>
</evidence>
<organism evidence="6 7">
    <name type="scientific">Streptomyces botrytidirepellens</name>
    <dbReference type="NCBI Taxonomy" id="2486417"/>
    <lineage>
        <taxon>Bacteria</taxon>
        <taxon>Bacillati</taxon>
        <taxon>Actinomycetota</taxon>
        <taxon>Actinomycetes</taxon>
        <taxon>Kitasatosporales</taxon>
        <taxon>Streptomycetaceae</taxon>
        <taxon>Streptomyces</taxon>
    </lineage>
</organism>
<dbReference type="GO" id="GO:0000976">
    <property type="term" value="F:transcription cis-regulatory region binding"/>
    <property type="evidence" value="ECO:0007669"/>
    <property type="project" value="TreeGrafter"/>
</dbReference>
<reference evidence="6 7" key="1">
    <citation type="submission" date="2018-11" db="EMBL/GenBank/DDBJ databases">
        <title>The Potential of Streptomyces as Biocontrol Agents against the Tomato grey mould, Botrytis cinerea (Gray mold) Frontiers in Microbiology.</title>
        <authorList>
            <person name="Li D."/>
        </authorList>
    </citation>
    <scope>NUCLEOTIDE SEQUENCE [LARGE SCALE GENOMIC DNA]</scope>
    <source>
        <strain evidence="6 7">NEAU-LD23</strain>
    </source>
</reference>
<evidence type="ECO:0000256" key="1">
    <source>
        <dbReference type="ARBA" id="ARBA00023015"/>
    </source>
</evidence>
<dbReference type="GO" id="GO:0003700">
    <property type="term" value="F:DNA-binding transcription factor activity"/>
    <property type="evidence" value="ECO:0007669"/>
    <property type="project" value="TreeGrafter"/>
</dbReference>
<gene>
    <name evidence="6" type="ORF">EEJ42_06025</name>
</gene>
<dbReference type="PROSITE" id="PS50977">
    <property type="entry name" value="HTH_TETR_2"/>
    <property type="match status" value="1"/>
</dbReference>
<comment type="caution">
    <text evidence="6">The sequence shown here is derived from an EMBL/GenBank/DDBJ whole genome shotgun (WGS) entry which is preliminary data.</text>
</comment>
<sequence length="208" mass="22664">MNARPPHGSARPGGRTARTRAAVLAAAYDALGAESFSALTLDKLAERSGVHVSTIRRRWRTVEGVVVDLLAERSSTLSTPDSGDFRRDLHELARSIGDFNNALRNRNLIQGLVAAAAYDPRGEEILRDTFVGRIDERAPIVRHAIDRGELPADTDAKDVIAALAAPFYYRVLILRGPIDARLVRTSAEAVYQAARAGVFRRENEAPGP</sequence>
<proteinExistence type="predicted"/>
<dbReference type="SUPFAM" id="SSF48498">
    <property type="entry name" value="Tetracyclin repressor-like, C-terminal domain"/>
    <property type="match status" value="1"/>
</dbReference>
<dbReference type="AlphaFoldDB" id="A0A3M8WVJ5"/>
<dbReference type="InterPro" id="IPR001647">
    <property type="entry name" value="HTH_TetR"/>
</dbReference>
<feature type="domain" description="HTH tetR-type" evidence="5">
    <location>
        <begin position="17"/>
        <end position="77"/>
    </location>
</feature>
<name>A0A3M8WVJ5_9ACTN</name>
<dbReference type="SUPFAM" id="SSF46689">
    <property type="entry name" value="Homeodomain-like"/>
    <property type="match status" value="1"/>
</dbReference>
<feature type="DNA-binding region" description="H-T-H motif" evidence="4">
    <location>
        <begin position="40"/>
        <end position="59"/>
    </location>
</feature>
<keyword evidence="3" id="KW-0804">Transcription</keyword>
<dbReference type="Gene3D" id="1.10.10.60">
    <property type="entry name" value="Homeodomain-like"/>
    <property type="match status" value="1"/>
</dbReference>
<dbReference type="PANTHER" id="PTHR30055">
    <property type="entry name" value="HTH-TYPE TRANSCRIPTIONAL REGULATOR RUTR"/>
    <property type="match status" value="1"/>
</dbReference>
<dbReference type="Gene3D" id="1.10.357.10">
    <property type="entry name" value="Tetracycline Repressor, domain 2"/>
    <property type="match status" value="1"/>
</dbReference>
<evidence type="ECO:0000313" key="6">
    <source>
        <dbReference type="EMBL" id="RNG34192.1"/>
    </source>
</evidence>
<accession>A0A3M8WVJ5</accession>
<dbReference type="InterPro" id="IPR009057">
    <property type="entry name" value="Homeodomain-like_sf"/>
</dbReference>
<keyword evidence="2 4" id="KW-0238">DNA-binding</keyword>